<feature type="transmembrane region" description="Helical" evidence="2">
    <location>
        <begin position="180"/>
        <end position="207"/>
    </location>
</feature>
<keyword evidence="4" id="KW-1185">Reference proteome</keyword>
<comment type="caution">
    <text evidence="3">The sequence shown here is derived from an EMBL/GenBank/DDBJ whole genome shotgun (WGS) entry which is preliminary data.</text>
</comment>
<keyword evidence="2" id="KW-0472">Membrane</keyword>
<gene>
    <name evidence="3" type="ORF">SLS63_013124</name>
</gene>
<feature type="region of interest" description="Disordered" evidence="1">
    <location>
        <begin position="1"/>
        <end position="45"/>
    </location>
</feature>
<evidence type="ECO:0000256" key="2">
    <source>
        <dbReference type="SAM" id="Phobius"/>
    </source>
</evidence>
<name>A0ABR1NPC3_DIAER</name>
<proteinExistence type="predicted"/>
<organism evidence="3 4">
    <name type="scientific">Diaporthe eres</name>
    <name type="common">Phomopsis oblonga</name>
    <dbReference type="NCBI Taxonomy" id="83184"/>
    <lineage>
        <taxon>Eukaryota</taxon>
        <taxon>Fungi</taxon>
        <taxon>Dikarya</taxon>
        <taxon>Ascomycota</taxon>
        <taxon>Pezizomycotina</taxon>
        <taxon>Sordariomycetes</taxon>
        <taxon>Sordariomycetidae</taxon>
        <taxon>Diaporthales</taxon>
        <taxon>Diaporthaceae</taxon>
        <taxon>Diaporthe</taxon>
        <taxon>Diaporthe eres species complex</taxon>
    </lineage>
</organism>
<protein>
    <submittedName>
        <fullName evidence="3">Uncharacterized protein</fullName>
    </submittedName>
</protein>
<dbReference type="Proteomes" id="UP001430848">
    <property type="component" value="Unassembled WGS sequence"/>
</dbReference>
<feature type="transmembrane region" description="Helical" evidence="2">
    <location>
        <begin position="112"/>
        <end position="134"/>
    </location>
</feature>
<feature type="transmembrane region" description="Helical" evidence="2">
    <location>
        <begin position="60"/>
        <end position="80"/>
    </location>
</feature>
<accession>A0ABR1NPC3</accession>
<feature type="compositionally biased region" description="Basic and acidic residues" evidence="1">
    <location>
        <begin position="16"/>
        <end position="45"/>
    </location>
</feature>
<reference evidence="3 4" key="1">
    <citation type="submission" date="2024-02" db="EMBL/GenBank/DDBJ databases">
        <title>De novo assembly and annotation of 12 fungi associated with fruit tree decline syndrome in Ontario, Canada.</title>
        <authorList>
            <person name="Sulman M."/>
            <person name="Ellouze W."/>
            <person name="Ilyukhin E."/>
        </authorList>
    </citation>
    <scope>NUCLEOTIDE SEQUENCE [LARGE SCALE GENOMIC DNA]</scope>
    <source>
        <strain evidence="3 4">M169</strain>
    </source>
</reference>
<evidence type="ECO:0000313" key="3">
    <source>
        <dbReference type="EMBL" id="KAK7709714.1"/>
    </source>
</evidence>
<evidence type="ECO:0000256" key="1">
    <source>
        <dbReference type="SAM" id="MobiDB-lite"/>
    </source>
</evidence>
<feature type="transmembrane region" description="Helical" evidence="2">
    <location>
        <begin position="146"/>
        <end position="168"/>
    </location>
</feature>
<dbReference type="EMBL" id="JAKNSF020000165">
    <property type="protein sequence ID" value="KAK7709714.1"/>
    <property type="molecule type" value="Genomic_DNA"/>
</dbReference>
<evidence type="ECO:0000313" key="4">
    <source>
        <dbReference type="Proteomes" id="UP001430848"/>
    </source>
</evidence>
<dbReference type="SUPFAM" id="SSF103473">
    <property type="entry name" value="MFS general substrate transporter"/>
    <property type="match status" value="1"/>
</dbReference>
<dbReference type="InterPro" id="IPR036259">
    <property type="entry name" value="MFS_trans_sf"/>
</dbReference>
<keyword evidence="2" id="KW-0812">Transmembrane</keyword>
<keyword evidence="2" id="KW-1133">Transmembrane helix</keyword>
<sequence>MEAVPFIIGDDEEAEDRNNSDNECDDGKQAKKEDGSLTPIPEKKKAPPILPFQRIWTRNFVLMLTVSAIHDSHIGAYTVLWTNFLSDPPATGAHDRLPFRFSGGPGMTPSEIGFTLSIVGACGLPVQFFVYPKIIHKLGAVNAWRLFMRGLPIIYSAAPFVAVVSKLTKSATMEHGQPPAVWTLIAVIQVTLIFCAVFVTPTALMLIRL</sequence>